<sequence length="364" mass="42018">MSTFPLLRLPQIVYALVLRNMRLLEIVKMTLCSRKMNKNVRFWVKIPSINEILQNPGDYEITPLNIISILRFLSSPIPHEIFLSISLSDEKLCVSINPHGEQRDHSFKIYISQTPIIQPSQHALIGSQRIPISHVRDSVYTCWNRKDEGIREVLAMIWEGRNELNIEVSIVTVDGAGVGDELRAAVEWIKGTGLEVTSLYLLDNLTTEHFEYAIYNIQPTIFLNSCVDLPDDFRLAESFVFKTERIQFLGAEWFQLSNLNNMECKWVKIVICYWTEADIMQFIRNMMDGKYLTVTWALVVLRDDVCVNTMLEKMQREGCPYRITTGRMESTFERCDGVVIGLMSHIDNTVDTHRITMTVSVNQN</sequence>
<protein>
    <recommendedName>
        <fullName evidence="1">F-box domain-containing protein</fullName>
    </recommendedName>
</protein>
<evidence type="ECO:0000313" key="2">
    <source>
        <dbReference type="EMBL" id="KAF1763308.1"/>
    </source>
</evidence>
<evidence type="ECO:0000259" key="1">
    <source>
        <dbReference type="PROSITE" id="PS50181"/>
    </source>
</evidence>
<gene>
    <name evidence="2" type="ORF">GCK72_011574</name>
</gene>
<proteinExistence type="predicted"/>
<dbReference type="PROSITE" id="PS50181">
    <property type="entry name" value="FBOX"/>
    <property type="match status" value="1"/>
</dbReference>
<dbReference type="RefSeq" id="XP_003102235.2">
    <property type="nucleotide sequence ID" value="XM_003102187.2"/>
</dbReference>
<feature type="domain" description="F-box" evidence="1">
    <location>
        <begin position="3"/>
        <end position="46"/>
    </location>
</feature>
<comment type="caution">
    <text evidence="2">The sequence shown here is derived from an EMBL/GenBank/DDBJ whole genome shotgun (WGS) entry which is preliminary data.</text>
</comment>
<dbReference type="EMBL" id="WUAV01000003">
    <property type="protein sequence ID" value="KAF1763308.1"/>
    <property type="molecule type" value="Genomic_DNA"/>
</dbReference>
<accession>A0A6A5H6D8</accession>
<dbReference type="GeneID" id="9814288"/>
<dbReference type="CTD" id="9814288"/>
<dbReference type="KEGG" id="crq:GCK72_011574"/>
<dbReference type="AlphaFoldDB" id="A0A6A5H6D8"/>
<name>A0A6A5H6D8_CAERE</name>
<reference evidence="2 3" key="1">
    <citation type="submission" date="2019-12" db="EMBL/GenBank/DDBJ databases">
        <title>Chromosome-level assembly of the Caenorhabditis remanei genome.</title>
        <authorList>
            <person name="Teterina A.A."/>
            <person name="Willis J.H."/>
            <person name="Phillips P.C."/>
        </authorList>
    </citation>
    <scope>NUCLEOTIDE SEQUENCE [LARGE SCALE GENOMIC DNA]</scope>
    <source>
        <strain evidence="2 3">PX506</strain>
        <tissue evidence="2">Whole organism</tissue>
    </source>
</reference>
<dbReference type="InterPro" id="IPR001810">
    <property type="entry name" value="F-box_dom"/>
</dbReference>
<dbReference type="Proteomes" id="UP000483820">
    <property type="component" value="Chromosome III"/>
</dbReference>
<evidence type="ECO:0000313" key="3">
    <source>
        <dbReference type="Proteomes" id="UP000483820"/>
    </source>
</evidence>
<organism evidence="2 3">
    <name type="scientific">Caenorhabditis remanei</name>
    <name type="common">Caenorhabditis vulgaris</name>
    <dbReference type="NCBI Taxonomy" id="31234"/>
    <lineage>
        <taxon>Eukaryota</taxon>
        <taxon>Metazoa</taxon>
        <taxon>Ecdysozoa</taxon>
        <taxon>Nematoda</taxon>
        <taxon>Chromadorea</taxon>
        <taxon>Rhabditida</taxon>
        <taxon>Rhabditina</taxon>
        <taxon>Rhabditomorpha</taxon>
        <taxon>Rhabditoidea</taxon>
        <taxon>Rhabditidae</taxon>
        <taxon>Peloderinae</taxon>
        <taxon>Caenorhabditis</taxon>
    </lineage>
</organism>
<dbReference type="PANTHER" id="PTHR21503">
    <property type="entry name" value="F-BOX-CONTAINING HYPOTHETICAL PROTEIN C.ELEGANS"/>
    <property type="match status" value="1"/>
</dbReference>
<dbReference type="PANTHER" id="PTHR21503:SF8">
    <property type="entry name" value="F-BOX ASSOCIATED DOMAIN-CONTAINING PROTEIN-RELATED"/>
    <property type="match status" value="1"/>
</dbReference>